<keyword evidence="4 6" id="KW-1133">Transmembrane helix</keyword>
<proteinExistence type="inferred from homology"/>
<dbReference type="GO" id="GO:0005886">
    <property type="term" value="C:plasma membrane"/>
    <property type="evidence" value="ECO:0007669"/>
    <property type="project" value="UniProtKB-SubCell"/>
</dbReference>
<keyword evidence="3 6" id="KW-0812">Transmembrane</keyword>
<keyword evidence="9" id="KW-1185">Reference proteome</keyword>
<accession>A0A554A2U7</accession>
<evidence type="ECO:0000259" key="7">
    <source>
        <dbReference type="Pfam" id="PF09335"/>
    </source>
</evidence>
<feature type="transmembrane region" description="Helical" evidence="6">
    <location>
        <begin position="112"/>
        <end position="134"/>
    </location>
</feature>
<organism evidence="8 9">
    <name type="scientific">Alkalicoccobacillus porphyridii</name>
    <dbReference type="NCBI Taxonomy" id="2597270"/>
    <lineage>
        <taxon>Bacteria</taxon>
        <taxon>Bacillati</taxon>
        <taxon>Bacillota</taxon>
        <taxon>Bacilli</taxon>
        <taxon>Bacillales</taxon>
        <taxon>Bacillaceae</taxon>
        <taxon>Alkalicoccobacillus</taxon>
    </lineage>
</organism>
<dbReference type="EMBL" id="VLXZ01000001">
    <property type="protein sequence ID" value="TSB48012.1"/>
    <property type="molecule type" value="Genomic_DNA"/>
</dbReference>
<evidence type="ECO:0000256" key="6">
    <source>
        <dbReference type="RuleBase" id="RU366058"/>
    </source>
</evidence>
<protein>
    <recommendedName>
        <fullName evidence="6">TVP38/TMEM64 family membrane protein</fullName>
    </recommendedName>
</protein>
<feature type="transmembrane region" description="Helical" evidence="6">
    <location>
        <begin position="21"/>
        <end position="40"/>
    </location>
</feature>
<name>A0A554A2U7_9BACI</name>
<dbReference type="InterPro" id="IPR015414">
    <property type="entry name" value="TMEM64"/>
</dbReference>
<dbReference type="OrthoDB" id="2451090at2"/>
<dbReference type="AlphaFoldDB" id="A0A554A2U7"/>
<gene>
    <name evidence="8" type="ORF">FN960_00190</name>
</gene>
<feature type="transmembrane region" description="Helical" evidence="6">
    <location>
        <begin position="146"/>
        <end position="165"/>
    </location>
</feature>
<comment type="subcellular location">
    <subcellularLocation>
        <location evidence="1 6">Cell membrane</location>
        <topology evidence="1 6">Multi-pass membrane protein</topology>
    </subcellularLocation>
</comment>
<feature type="transmembrane region" description="Helical" evidence="6">
    <location>
        <begin position="171"/>
        <end position="190"/>
    </location>
</feature>
<evidence type="ECO:0000256" key="4">
    <source>
        <dbReference type="ARBA" id="ARBA00022989"/>
    </source>
</evidence>
<dbReference type="PANTHER" id="PTHR12677">
    <property type="entry name" value="GOLGI APPARATUS MEMBRANE PROTEIN TVP38-RELATED"/>
    <property type="match status" value="1"/>
</dbReference>
<dbReference type="InterPro" id="IPR032816">
    <property type="entry name" value="VTT_dom"/>
</dbReference>
<feature type="domain" description="VTT" evidence="7">
    <location>
        <begin position="49"/>
        <end position="163"/>
    </location>
</feature>
<dbReference type="Proteomes" id="UP000318521">
    <property type="component" value="Unassembled WGS sequence"/>
</dbReference>
<dbReference type="PANTHER" id="PTHR12677:SF59">
    <property type="entry name" value="GOLGI APPARATUS MEMBRANE PROTEIN TVP38-RELATED"/>
    <property type="match status" value="1"/>
</dbReference>
<keyword evidence="2 6" id="KW-1003">Cell membrane</keyword>
<evidence type="ECO:0000256" key="5">
    <source>
        <dbReference type="ARBA" id="ARBA00023136"/>
    </source>
</evidence>
<evidence type="ECO:0000256" key="2">
    <source>
        <dbReference type="ARBA" id="ARBA00022475"/>
    </source>
</evidence>
<keyword evidence="5 6" id="KW-0472">Membrane</keyword>
<evidence type="ECO:0000256" key="1">
    <source>
        <dbReference type="ARBA" id="ARBA00004651"/>
    </source>
</evidence>
<reference evidence="8 9" key="1">
    <citation type="submission" date="2019-07" db="EMBL/GenBank/DDBJ databases">
        <authorList>
            <person name="Park Y.J."/>
            <person name="Jeong S.E."/>
            <person name="Jung H.S."/>
        </authorList>
    </citation>
    <scope>NUCLEOTIDE SEQUENCE [LARGE SCALE GENOMIC DNA]</scope>
    <source>
        <strain evidence="9">P16(2019)</strain>
    </source>
</reference>
<evidence type="ECO:0000313" key="8">
    <source>
        <dbReference type="EMBL" id="TSB48012.1"/>
    </source>
</evidence>
<evidence type="ECO:0000256" key="3">
    <source>
        <dbReference type="ARBA" id="ARBA00022692"/>
    </source>
</evidence>
<evidence type="ECO:0000313" key="9">
    <source>
        <dbReference type="Proteomes" id="UP000318521"/>
    </source>
</evidence>
<sequence>MYKHKVRERGDSRSVGIHVESFIQFIENSGWLGPLFYILLHVIRPLLFIPVLLICLASGVLFGGFFGSIYTFFGLMSTSICFYFLMKYIPWLHRRLSKLKEKVLKKDPDLNVWQLTAFRLVPFVHYHVLSFYLMERSENFRDYVKQTMITIIPMSVVYTTIGHLLYDLNVYGLIIVGTLLLILMIISRNWSEEAITR</sequence>
<dbReference type="Pfam" id="PF09335">
    <property type="entry name" value="VTT_dom"/>
    <property type="match status" value="1"/>
</dbReference>
<feature type="transmembrane region" description="Helical" evidence="6">
    <location>
        <begin position="72"/>
        <end position="92"/>
    </location>
</feature>
<comment type="similarity">
    <text evidence="6">Belongs to the TVP38/TMEM64 family.</text>
</comment>
<comment type="caution">
    <text evidence="8">The sequence shown here is derived from an EMBL/GenBank/DDBJ whole genome shotgun (WGS) entry which is preliminary data.</text>
</comment>
<feature type="transmembrane region" description="Helical" evidence="6">
    <location>
        <begin position="46"/>
        <end position="65"/>
    </location>
</feature>